<keyword evidence="4" id="KW-1185">Reference proteome</keyword>
<dbReference type="OrthoDB" id="100006at2759"/>
<proteinExistence type="predicted"/>
<feature type="transmembrane region" description="Helical" evidence="2">
    <location>
        <begin position="136"/>
        <end position="154"/>
    </location>
</feature>
<accession>A0A397TLX3</accession>
<sequence length="373" mass="42741">MTLILIKRRRHQNGWSRRQILLSFMALAWGLPLFFTVAAFVLAVSEDGLKPWLYYCMLSEPAIGPAIGIYFVSLCAIIATIIMTAWNVKLVCDESEDIELAKRIIAFGVIVTLPICLATLARAFTVLINNNIDNMGMWPDYLFVTVPYFTFMIFGTRPELIKRFIPSSSPCQRNRGDSLLLRFSIINPTLRREIDEREQRLSLTLNTEKSSLEEQTSRPSTPGPSTFSQRTNPNAPDPFSHRKNPSLTINVPYNNNNRISKGKSRSSVSIRKSFLVRALTTNKESENVKRSSYISLTKSTDDDYIRSRNIQKAMKAINISKKKFSSRRRGNRLSSTINKNRRSAFYFDTVDGRPRYLRTFSFENRKKAESKFS</sequence>
<keyword evidence="2" id="KW-0472">Membrane</keyword>
<protein>
    <recommendedName>
        <fullName evidence="5">G-protein coupled receptors family 2 profile 2 domain-containing protein</fullName>
    </recommendedName>
</protein>
<organism evidence="3 4">
    <name type="scientific">Glomus cerebriforme</name>
    <dbReference type="NCBI Taxonomy" id="658196"/>
    <lineage>
        <taxon>Eukaryota</taxon>
        <taxon>Fungi</taxon>
        <taxon>Fungi incertae sedis</taxon>
        <taxon>Mucoromycota</taxon>
        <taxon>Glomeromycotina</taxon>
        <taxon>Glomeromycetes</taxon>
        <taxon>Glomerales</taxon>
        <taxon>Glomeraceae</taxon>
        <taxon>Glomus</taxon>
    </lineage>
</organism>
<dbReference type="Proteomes" id="UP000265703">
    <property type="component" value="Unassembled WGS sequence"/>
</dbReference>
<reference evidence="3 4" key="1">
    <citation type="submission" date="2018-06" db="EMBL/GenBank/DDBJ databases">
        <title>Comparative genomics reveals the genomic features of Rhizophagus irregularis, R. cerebriforme, R. diaphanum and Gigaspora rosea, and their symbiotic lifestyle signature.</title>
        <authorList>
            <person name="Morin E."/>
            <person name="San Clemente H."/>
            <person name="Chen E.C.H."/>
            <person name="De La Providencia I."/>
            <person name="Hainaut M."/>
            <person name="Kuo A."/>
            <person name="Kohler A."/>
            <person name="Murat C."/>
            <person name="Tang N."/>
            <person name="Roy S."/>
            <person name="Loubradou J."/>
            <person name="Henrissat B."/>
            <person name="Grigoriev I.V."/>
            <person name="Corradi N."/>
            <person name="Roux C."/>
            <person name="Martin F.M."/>
        </authorList>
    </citation>
    <scope>NUCLEOTIDE SEQUENCE [LARGE SCALE GENOMIC DNA]</scope>
    <source>
        <strain evidence="3 4">DAOM 227022</strain>
    </source>
</reference>
<feature type="transmembrane region" description="Helical" evidence="2">
    <location>
        <begin position="62"/>
        <end position="83"/>
    </location>
</feature>
<feature type="compositionally biased region" description="Polar residues" evidence="1">
    <location>
        <begin position="245"/>
        <end position="265"/>
    </location>
</feature>
<evidence type="ECO:0008006" key="5">
    <source>
        <dbReference type="Google" id="ProtNLM"/>
    </source>
</evidence>
<gene>
    <name evidence="3" type="ORF">C1645_756205</name>
</gene>
<evidence type="ECO:0000313" key="4">
    <source>
        <dbReference type="Proteomes" id="UP000265703"/>
    </source>
</evidence>
<evidence type="ECO:0000313" key="3">
    <source>
        <dbReference type="EMBL" id="RIA96031.1"/>
    </source>
</evidence>
<keyword evidence="2" id="KW-0812">Transmembrane</keyword>
<feature type="compositionally biased region" description="Polar residues" evidence="1">
    <location>
        <begin position="217"/>
        <end position="234"/>
    </location>
</feature>
<feature type="transmembrane region" description="Helical" evidence="2">
    <location>
        <begin position="20"/>
        <end position="42"/>
    </location>
</feature>
<feature type="region of interest" description="Disordered" evidence="1">
    <location>
        <begin position="205"/>
        <end position="265"/>
    </location>
</feature>
<dbReference type="EMBL" id="QKYT01000052">
    <property type="protein sequence ID" value="RIA96031.1"/>
    <property type="molecule type" value="Genomic_DNA"/>
</dbReference>
<evidence type="ECO:0000256" key="1">
    <source>
        <dbReference type="SAM" id="MobiDB-lite"/>
    </source>
</evidence>
<feature type="transmembrane region" description="Helical" evidence="2">
    <location>
        <begin position="104"/>
        <end position="124"/>
    </location>
</feature>
<dbReference type="AlphaFoldDB" id="A0A397TLX3"/>
<evidence type="ECO:0000256" key="2">
    <source>
        <dbReference type="SAM" id="Phobius"/>
    </source>
</evidence>
<name>A0A397TLX3_9GLOM</name>
<keyword evidence="2" id="KW-1133">Transmembrane helix</keyword>
<comment type="caution">
    <text evidence="3">The sequence shown here is derived from an EMBL/GenBank/DDBJ whole genome shotgun (WGS) entry which is preliminary data.</text>
</comment>